<dbReference type="InterPro" id="IPR009057">
    <property type="entry name" value="Homeodomain-like_sf"/>
</dbReference>
<evidence type="ECO:0000313" key="6">
    <source>
        <dbReference type="Proteomes" id="UP000596063"/>
    </source>
</evidence>
<dbReference type="PANTHER" id="PTHR46796">
    <property type="entry name" value="HTH-TYPE TRANSCRIPTIONAL ACTIVATOR RHAS-RELATED"/>
    <property type="match status" value="1"/>
</dbReference>
<dbReference type="Proteomes" id="UP000596063">
    <property type="component" value="Chromosome"/>
</dbReference>
<keyword evidence="3" id="KW-0804">Transcription</keyword>
<dbReference type="KEGG" id="snan:I6N98_06265"/>
<dbReference type="GO" id="GO:0003700">
    <property type="term" value="F:DNA-binding transcription factor activity"/>
    <property type="evidence" value="ECO:0007669"/>
    <property type="project" value="InterPro"/>
</dbReference>
<evidence type="ECO:0000256" key="1">
    <source>
        <dbReference type="ARBA" id="ARBA00023015"/>
    </source>
</evidence>
<dbReference type="PROSITE" id="PS00041">
    <property type="entry name" value="HTH_ARAC_FAMILY_1"/>
    <property type="match status" value="1"/>
</dbReference>
<gene>
    <name evidence="5" type="ORF">I6N98_06265</name>
</gene>
<name>A0A7T4R2V7_9GAMM</name>
<dbReference type="InterPro" id="IPR020449">
    <property type="entry name" value="Tscrpt_reg_AraC-type_HTH"/>
</dbReference>
<dbReference type="InterPro" id="IPR018062">
    <property type="entry name" value="HTH_AraC-typ_CS"/>
</dbReference>
<protein>
    <submittedName>
        <fullName evidence="5">Helix-turn-helix transcriptional regulator</fullName>
    </submittedName>
</protein>
<dbReference type="PANTHER" id="PTHR46796:SF6">
    <property type="entry name" value="ARAC SUBFAMILY"/>
    <property type="match status" value="1"/>
</dbReference>
<organism evidence="5 6">
    <name type="scientific">Spongiibacter nanhainus</name>
    <dbReference type="NCBI Taxonomy" id="2794344"/>
    <lineage>
        <taxon>Bacteria</taxon>
        <taxon>Pseudomonadati</taxon>
        <taxon>Pseudomonadota</taxon>
        <taxon>Gammaproteobacteria</taxon>
        <taxon>Cellvibrionales</taxon>
        <taxon>Spongiibacteraceae</taxon>
        <taxon>Spongiibacter</taxon>
    </lineage>
</organism>
<dbReference type="RefSeq" id="WP_198570934.1">
    <property type="nucleotide sequence ID" value="NZ_CP066167.1"/>
</dbReference>
<dbReference type="InterPro" id="IPR018060">
    <property type="entry name" value="HTH_AraC"/>
</dbReference>
<keyword evidence="1" id="KW-0805">Transcription regulation</keyword>
<accession>A0A7T4R2V7</accession>
<evidence type="ECO:0000256" key="2">
    <source>
        <dbReference type="ARBA" id="ARBA00023125"/>
    </source>
</evidence>
<dbReference type="GO" id="GO:0043565">
    <property type="term" value="F:sequence-specific DNA binding"/>
    <property type="evidence" value="ECO:0007669"/>
    <property type="project" value="InterPro"/>
</dbReference>
<dbReference type="SMART" id="SM00342">
    <property type="entry name" value="HTH_ARAC"/>
    <property type="match status" value="1"/>
</dbReference>
<dbReference type="Gene3D" id="1.10.10.60">
    <property type="entry name" value="Homeodomain-like"/>
    <property type="match status" value="2"/>
</dbReference>
<evidence type="ECO:0000259" key="4">
    <source>
        <dbReference type="PROSITE" id="PS01124"/>
    </source>
</evidence>
<proteinExistence type="predicted"/>
<evidence type="ECO:0000256" key="3">
    <source>
        <dbReference type="ARBA" id="ARBA00023163"/>
    </source>
</evidence>
<dbReference type="SUPFAM" id="SSF46689">
    <property type="entry name" value="Homeodomain-like"/>
    <property type="match status" value="1"/>
</dbReference>
<dbReference type="Pfam" id="PF12833">
    <property type="entry name" value="HTH_18"/>
    <property type="match status" value="1"/>
</dbReference>
<dbReference type="EMBL" id="CP066167">
    <property type="protein sequence ID" value="QQD19450.1"/>
    <property type="molecule type" value="Genomic_DNA"/>
</dbReference>
<feature type="domain" description="HTH araC/xylS-type" evidence="4">
    <location>
        <begin position="182"/>
        <end position="282"/>
    </location>
</feature>
<keyword evidence="2" id="KW-0238">DNA-binding</keyword>
<reference evidence="5 6" key="1">
    <citation type="submission" date="2020-12" db="EMBL/GenBank/DDBJ databases">
        <authorList>
            <person name="Shan Y."/>
        </authorList>
    </citation>
    <scope>NUCLEOTIDE SEQUENCE [LARGE SCALE GENOMIC DNA]</scope>
    <source>
        <strain evidence="6">csc3.9</strain>
    </source>
</reference>
<sequence>MSATASSEMLVVAQIERPALSAQQVKFVFREPPDNTFVEDRRLRLDLCLTPRPRNARGSYPERWTRSRFERLGAVFMVPPGESLLARSDSTGEQHSLLCQLDPTLIAEWLDEEFCDETHLAAGLDINSSNVLHLLGQLKREIQQPGLASDLLVDGIATQLSVELLRFHQSVSQRDTAKGLSPWRLRLIDEHIREANHLPTLSELAALCGLSVRQLSRSFRASRGCSLGEYAATKRLEIAKELLDRDYSVKSVAYTLGFASPSGFCSAFKRHSGQTPGEYRAERVLIKRRH</sequence>
<dbReference type="AlphaFoldDB" id="A0A7T4R2V7"/>
<dbReference type="InterPro" id="IPR050204">
    <property type="entry name" value="AraC_XylS_family_regulators"/>
</dbReference>
<dbReference type="PRINTS" id="PR00032">
    <property type="entry name" value="HTHARAC"/>
</dbReference>
<evidence type="ECO:0000313" key="5">
    <source>
        <dbReference type="EMBL" id="QQD19450.1"/>
    </source>
</evidence>
<dbReference type="PROSITE" id="PS01124">
    <property type="entry name" value="HTH_ARAC_FAMILY_2"/>
    <property type="match status" value="1"/>
</dbReference>
<keyword evidence="6" id="KW-1185">Reference proteome</keyword>